<dbReference type="PROSITE" id="PS00041">
    <property type="entry name" value="HTH_ARAC_FAMILY_1"/>
    <property type="match status" value="1"/>
</dbReference>
<sequence length="347" mass="38438">MPIDAPSIDPAQLTMFDVSQTRSAEALDGTSRVSERVAQSSRVYRYRLQDSALWRRRFANPIFTLATRHAGSLLASYADSQFATEVSVDGDEGDLFCLTTMLRGDMALTRNGTTATGTAAQGLVWRPGPRSRLLISDRSARTNIFFKVAEVEDALEHMLDRRLRRPLEFEPLVDWSHGLAASLKWQLDFMMREFQRPDGLADNAVALASMTDLLVTLLLRAAPHNHTDQLEVSPAGAVPAYVRRAEDFMRTNCAAPIRIAQVAAAAGCSPRTLDAVFRRFRGTTPLRALHAIRLEQVHAELRRGAGDASIATVARRHGFTNAARFGSAFRRRFGETPSEVARRASRT</sequence>
<evidence type="ECO:0000313" key="6">
    <source>
        <dbReference type="Proteomes" id="UP001196870"/>
    </source>
</evidence>
<keyword evidence="6" id="KW-1185">Reference proteome</keyword>
<evidence type="ECO:0000256" key="3">
    <source>
        <dbReference type="ARBA" id="ARBA00023163"/>
    </source>
</evidence>
<protein>
    <submittedName>
        <fullName evidence="5">AraC family transcriptional regulator</fullName>
    </submittedName>
</protein>
<dbReference type="InterPro" id="IPR035418">
    <property type="entry name" value="AraC-bd_2"/>
</dbReference>
<dbReference type="PRINTS" id="PR00032">
    <property type="entry name" value="HTHARAC"/>
</dbReference>
<dbReference type="InterPro" id="IPR018060">
    <property type="entry name" value="HTH_AraC"/>
</dbReference>
<accession>A0ABS5ESP5</accession>
<dbReference type="Proteomes" id="UP001196870">
    <property type="component" value="Unassembled WGS sequence"/>
</dbReference>
<dbReference type="SUPFAM" id="SSF46689">
    <property type="entry name" value="Homeodomain-like"/>
    <property type="match status" value="2"/>
</dbReference>
<dbReference type="Pfam" id="PF12833">
    <property type="entry name" value="HTH_18"/>
    <property type="match status" value="1"/>
</dbReference>
<evidence type="ECO:0000256" key="1">
    <source>
        <dbReference type="ARBA" id="ARBA00023015"/>
    </source>
</evidence>
<evidence type="ECO:0000259" key="4">
    <source>
        <dbReference type="PROSITE" id="PS01124"/>
    </source>
</evidence>
<keyword evidence="2" id="KW-0238">DNA-binding</keyword>
<name>A0ABS5ESP5_9PROT</name>
<organism evidence="5 6">
    <name type="scientific">Plastoroseomonas hellenica</name>
    <dbReference type="NCBI Taxonomy" id="2687306"/>
    <lineage>
        <taxon>Bacteria</taxon>
        <taxon>Pseudomonadati</taxon>
        <taxon>Pseudomonadota</taxon>
        <taxon>Alphaproteobacteria</taxon>
        <taxon>Acetobacterales</taxon>
        <taxon>Acetobacteraceae</taxon>
        <taxon>Plastoroseomonas</taxon>
    </lineage>
</organism>
<dbReference type="PANTHER" id="PTHR46796">
    <property type="entry name" value="HTH-TYPE TRANSCRIPTIONAL ACTIVATOR RHAS-RELATED"/>
    <property type="match status" value="1"/>
</dbReference>
<evidence type="ECO:0000256" key="2">
    <source>
        <dbReference type="ARBA" id="ARBA00023125"/>
    </source>
</evidence>
<dbReference type="SMART" id="SM00342">
    <property type="entry name" value="HTH_ARAC"/>
    <property type="match status" value="1"/>
</dbReference>
<dbReference type="InterPro" id="IPR018062">
    <property type="entry name" value="HTH_AraC-typ_CS"/>
</dbReference>
<reference evidence="6" key="1">
    <citation type="journal article" date="2021" name="Syst. Appl. Microbiol.">
        <title>Roseomonas hellenica sp. nov., isolated from roots of wild-growing Alkanna tinctoria.</title>
        <authorList>
            <person name="Rat A."/>
            <person name="Naranjo H.D."/>
            <person name="Lebbe L."/>
            <person name="Cnockaert M."/>
            <person name="Krigas N."/>
            <person name="Grigoriadou K."/>
            <person name="Maloupa E."/>
            <person name="Willems A."/>
        </authorList>
    </citation>
    <scope>NUCLEOTIDE SEQUENCE [LARGE SCALE GENOMIC DNA]</scope>
    <source>
        <strain evidence="6">LMG 31523</strain>
    </source>
</reference>
<comment type="caution">
    <text evidence="5">The sequence shown here is derived from an EMBL/GenBank/DDBJ whole genome shotgun (WGS) entry which is preliminary data.</text>
</comment>
<evidence type="ECO:0000313" key="5">
    <source>
        <dbReference type="EMBL" id="MBR0663319.1"/>
    </source>
</evidence>
<dbReference type="Pfam" id="PF14525">
    <property type="entry name" value="AraC_binding_2"/>
    <property type="match status" value="1"/>
</dbReference>
<dbReference type="PROSITE" id="PS01124">
    <property type="entry name" value="HTH_ARAC_FAMILY_2"/>
    <property type="match status" value="1"/>
</dbReference>
<dbReference type="PANTHER" id="PTHR46796:SF12">
    <property type="entry name" value="HTH-TYPE DNA-BINDING TRANSCRIPTIONAL ACTIVATOR EUTR"/>
    <property type="match status" value="1"/>
</dbReference>
<keyword evidence="3" id="KW-0804">Transcription</keyword>
<dbReference type="InterPro" id="IPR020449">
    <property type="entry name" value="Tscrpt_reg_AraC-type_HTH"/>
</dbReference>
<dbReference type="InterPro" id="IPR050204">
    <property type="entry name" value="AraC_XylS_family_regulators"/>
</dbReference>
<proteinExistence type="predicted"/>
<gene>
    <name evidence="5" type="ORF">GXW71_03020</name>
</gene>
<dbReference type="InterPro" id="IPR009057">
    <property type="entry name" value="Homeodomain-like_sf"/>
</dbReference>
<dbReference type="Gene3D" id="1.10.10.60">
    <property type="entry name" value="Homeodomain-like"/>
    <property type="match status" value="1"/>
</dbReference>
<feature type="domain" description="HTH araC/xylS-type" evidence="4">
    <location>
        <begin position="243"/>
        <end position="343"/>
    </location>
</feature>
<dbReference type="EMBL" id="JAAGBB010000003">
    <property type="protein sequence ID" value="MBR0663319.1"/>
    <property type="molecule type" value="Genomic_DNA"/>
</dbReference>
<keyword evidence="1" id="KW-0805">Transcription regulation</keyword>
<dbReference type="RefSeq" id="WP_211850918.1">
    <property type="nucleotide sequence ID" value="NZ_JAAGBB010000003.1"/>
</dbReference>